<protein>
    <submittedName>
        <fullName evidence="1">Portal protein</fullName>
    </submittedName>
</protein>
<proteinExistence type="predicted"/>
<name>A0A8S5VJ23_9CAUD</name>
<accession>A0A8S5VJ23</accession>
<organism evidence="1">
    <name type="scientific">Ackermannviridae sp</name>
    <dbReference type="NCBI Taxonomy" id="2831612"/>
    <lineage>
        <taxon>Viruses</taxon>
        <taxon>Duplodnaviria</taxon>
        <taxon>Heunggongvirae</taxon>
        <taxon>Uroviricota</taxon>
        <taxon>Caudoviricetes</taxon>
        <taxon>Pantevenvirales</taxon>
        <taxon>Ackermannviridae</taxon>
    </lineage>
</organism>
<evidence type="ECO:0000313" key="1">
    <source>
        <dbReference type="EMBL" id="DAG87144.1"/>
    </source>
</evidence>
<sequence length="632" mass="71528">MKKNNDKDKELLEKWQGKLSAAKARYSAELAAMQRREDMYYGSHTIQGAKKKATNVRNVVYELIESEVDTSIPQPKVTAIHAEDVEKARKIENLLRNEIRRMPIPEMNDSSERTVTIQGGDFFHVEWNPVAGYHCTLGDVEVNLRHPRQVIPQPGVYRLEDMDYVFLQMSKSKESLENKYGVEIDTDTEDAPEVRGNDASTASGVVTQNIVYYKHDKGTVGMLSWCGDQILENYPDYYARTSEVCTKCGRKRVGDVCVCGNKRFKEAPVQTITLTQDLVMSDGETIPAKTRGEDMPIFNPDGSMQLDNNTGEMIMMPGELEATEIPAYKPRGFPIIERINISAADRFLGVSDVDIISDQQQAINKYGTKIQEKLLKGGSYVTLPDGVDIDKSDDELKILRIQNPSQANLISVINVQPNVQNDQNMLEYNYNWAKSALGITDAFQGKYDSSATSGSAKQFSANQSAGRLQSKREMKNNAYARLYRLMFEYLLAYADEPYPMTETDTDGEQQFGHFDRNDFLKRDAAGELYWNDEFIFEVDPASNLASNRERLWDMAKVDYQAGAFGPINDLESQRTYWTWLRNTNYPYSATVLADIRQRLSEQQQMQAMMNQGVNANDMGTDQAGGLAEDVRQ</sequence>
<dbReference type="EMBL" id="BK035229">
    <property type="protein sequence ID" value="DAG87144.1"/>
    <property type="molecule type" value="Genomic_DNA"/>
</dbReference>
<reference evidence="1" key="1">
    <citation type="journal article" date="2021" name="Proc. Natl. Acad. Sci. U.S.A.">
        <title>A Catalog of Tens of Thousands of Viruses from Human Metagenomes Reveals Hidden Associations with Chronic Diseases.</title>
        <authorList>
            <person name="Tisza M.J."/>
            <person name="Buck C.B."/>
        </authorList>
    </citation>
    <scope>NUCLEOTIDE SEQUENCE</scope>
    <source>
        <strain evidence="1">Ctpks17</strain>
    </source>
</reference>